<dbReference type="GO" id="GO:0008081">
    <property type="term" value="F:phosphoric diester hydrolase activity"/>
    <property type="evidence" value="ECO:0007669"/>
    <property type="project" value="UniProtKB-ARBA"/>
</dbReference>
<dbReference type="InterPro" id="IPR037522">
    <property type="entry name" value="HD_GYP_dom"/>
</dbReference>
<keyword evidence="3" id="KW-1185">Reference proteome</keyword>
<dbReference type="AlphaFoldDB" id="A0A9J6RRU4"/>
<dbReference type="Gene3D" id="1.10.3210.10">
    <property type="entry name" value="Hypothetical protein af1432"/>
    <property type="match status" value="1"/>
</dbReference>
<reference evidence="2 3" key="1">
    <citation type="submission" date="2022-12" db="EMBL/GenBank/DDBJ databases">
        <title>Dasania phycosphaerae sp. nov., isolated from particulate material of the south coast of Korea.</title>
        <authorList>
            <person name="Jiang Y."/>
        </authorList>
    </citation>
    <scope>NUCLEOTIDE SEQUENCE [LARGE SCALE GENOMIC DNA]</scope>
    <source>
        <strain evidence="2 3">GY-19</strain>
    </source>
</reference>
<dbReference type="SUPFAM" id="SSF109604">
    <property type="entry name" value="HD-domain/PDEase-like"/>
    <property type="match status" value="1"/>
</dbReference>
<sequence>MKKTISKPGRTISSSVKRPIPVAGLKIGMYVAELDRPWLETPFLLQGFRIESLEDIDTLAGYCDYVYVEESEQQWLKGEQRTILEQPTPRKIYPQNALNKQSFAVAGATHKNARQLTRSFMDDVRLGRGINIEEVKTTVSECVKSIMHNPDALLWMGKIRQKDEYTAEHSLNVGFLAMTFGRHLGASEEELNVLGLCGILHDVGKMKTPLDVLNKEGRLTAEEFQIMKSHPVDGRDILMNHKDVHHSAVDVCYSHHEALDGSGYPRGLKDSNISEITRMITICDVYDAITSERVYKQGQSSLEALKVLYQNRETKFDNRLVTEFIECIGLYPPGSIVELKNGEVGIVISTNYRHRHLPKVLIVRDSNKMPTKENVINLEKKAGSENNLYVINTVLPNGSHGIRIEKYIKRGLTIE</sequence>
<dbReference type="EMBL" id="JAPTGG010000018">
    <property type="protein sequence ID" value="MCZ0866888.1"/>
    <property type="molecule type" value="Genomic_DNA"/>
</dbReference>
<gene>
    <name evidence="2" type="ORF">O0V09_16895</name>
</gene>
<evidence type="ECO:0000313" key="2">
    <source>
        <dbReference type="EMBL" id="MCZ0866888.1"/>
    </source>
</evidence>
<accession>A0A9J6RRU4</accession>
<evidence type="ECO:0000313" key="3">
    <source>
        <dbReference type="Proteomes" id="UP001069090"/>
    </source>
</evidence>
<proteinExistence type="predicted"/>
<dbReference type="Pfam" id="PF11871">
    <property type="entry name" value="DUF3391"/>
    <property type="match status" value="1"/>
</dbReference>
<dbReference type="PROSITE" id="PS51832">
    <property type="entry name" value="HD_GYP"/>
    <property type="match status" value="1"/>
</dbReference>
<dbReference type="Pfam" id="PF13487">
    <property type="entry name" value="HD_5"/>
    <property type="match status" value="1"/>
</dbReference>
<dbReference type="CDD" id="cd00077">
    <property type="entry name" value="HDc"/>
    <property type="match status" value="1"/>
</dbReference>
<dbReference type="InterPro" id="IPR003607">
    <property type="entry name" value="HD/PDEase_dom"/>
</dbReference>
<dbReference type="RefSeq" id="WP_258332839.1">
    <property type="nucleotide sequence ID" value="NZ_JAPTGG010000018.1"/>
</dbReference>
<feature type="domain" description="HD-GYP" evidence="1">
    <location>
        <begin position="144"/>
        <end position="340"/>
    </location>
</feature>
<dbReference type="SMART" id="SM00471">
    <property type="entry name" value="HDc"/>
    <property type="match status" value="1"/>
</dbReference>
<dbReference type="NCBIfam" id="TIGR00277">
    <property type="entry name" value="HDIG"/>
    <property type="match status" value="1"/>
</dbReference>
<evidence type="ECO:0000259" key="1">
    <source>
        <dbReference type="PROSITE" id="PS51832"/>
    </source>
</evidence>
<name>A0A9J6RRU4_9GAMM</name>
<organism evidence="2 3">
    <name type="scientific">Dasania phycosphaerae</name>
    <dbReference type="NCBI Taxonomy" id="2950436"/>
    <lineage>
        <taxon>Bacteria</taxon>
        <taxon>Pseudomonadati</taxon>
        <taxon>Pseudomonadota</taxon>
        <taxon>Gammaproteobacteria</taxon>
        <taxon>Cellvibrionales</taxon>
        <taxon>Spongiibacteraceae</taxon>
        <taxon>Dasania</taxon>
    </lineage>
</organism>
<dbReference type="PANTHER" id="PTHR43155">
    <property type="entry name" value="CYCLIC DI-GMP PHOSPHODIESTERASE PA4108-RELATED"/>
    <property type="match status" value="1"/>
</dbReference>
<comment type="caution">
    <text evidence="2">The sequence shown here is derived from an EMBL/GenBank/DDBJ whole genome shotgun (WGS) entry which is preliminary data.</text>
</comment>
<dbReference type="Proteomes" id="UP001069090">
    <property type="component" value="Unassembled WGS sequence"/>
</dbReference>
<dbReference type="InterPro" id="IPR021812">
    <property type="entry name" value="DUF3391"/>
</dbReference>
<dbReference type="InterPro" id="IPR006675">
    <property type="entry name" value="HDIG_dom"/>
</dbReference>
<protein>
    <submittedName>
        <fullName evidence="2">HD-GYP domain-containing protein</fullName>
    </submittedName>
</protein>
<dbReference type="PANTHER" id="PTHR43155:SF2">
    <property type="entry name" value="CYCLIC DI-GMP PHOSPHODIESTERASE PA4108"/>
    <property type="match status" value="1"/>
</dbReference>